<dbReference type="AlphaFoldDB" id="A0A1M7FT55"/>
<dbReference type="InterPro" id="IPR022380">
    <property type="entry name" value="Glu-Q_tRNA(Asp)_Synthase"/>
</dbReference>
<feature type="binding site" evidence="7">
    <location>
        <position position="158"/>
    </location>
    <ligand>
        <name>Zn(2+)</name>
        <dbReference type="ChEBI" id="CHEBI:29105"/>
    </ligand>
</feature>
<keyword evidence="8" id="KW-0648">Protein biosynthesis</keyword>
<dbReference type="PANTHER" id="PTHR43311:SF1">
    <property type="entry name" value="GLUTAMYL-Q TRNA(ASP) SYNTHETASE"/>
    <property type="match status" value="1"/>
</dbReference>
<feature type="short sequence motif" description="'KMSKS' region" evidence="7">
    <location>
        <begin position="286"/>
        <end position="290"/>
    </location>
</feature>
<feature type="binding site" evidence="7">
    <location>
        <position position="171"/>
    </location>
    <ligand>
        <name>Zn(2+)</name>
        <dbReference type="ChEBI" id="CHEBI:29105"/>
    </ligand>
</feature>
<evidence type="ECO:0000256" key="2">
    <source>
        <dbReference type="ARBA" id="ARBA00022723"/>
    </source>
</evidence>
<dbReference type="PRINTS" id="PR00987">
    <property type="entry name" value="TRNASYNTHGLU"/>
</dbReference>
<evidence type="ECO:0000256" key="5">
    <source>
        <dbReference type="ARBA" id="ARBA00022840"/>
    </source>
</evidence>
<dbReference type="HAMAP" id="MF_01428">
    <property type="entry name" value="Glu_Q_tRNA_synth"/>
    <property type="match status" value="1"/>
</dbReference>
<comment type="cofactor">
    <cofactor evidence="7">
        <name>Zn(2+)</name>
        <dbReference type="ChEBI" id="CHEBI:29105"/>
    </cofactor>
    <text evidence="7">Binds 1 zinc ion per subunit.</text>
</comment>
<dbReference type="InterPro" id="IPR014729">
    <property type="entry name" value="Rossmann-like_a/b/a_fold"/>
</dbReference>
<feature type="short sequence motif" description="'HIGH' region" evidence="7">
    <location>
        <begin position="69"/>
        <end position="79"/>
    </location>
</feature>
<feature type="binding site" evidence="7">
    <location>
        <position position="248"/>
    </location>
    <ligand>
        <name>L-glutamate</name>
        <dbReference type="ChEBI" id="CHEBI:29985"/>
    </ligand>
</feature>
<evidence type="ECO:0000313" key="11">
    <source>
        <dbReference type="Proteomes" id="UP000184123"/>
    </source>
</evidence>
<evidence type="ECO:0000256" key="3">
    <source>
        <dbReference type="ARBA" id="ARBA00022741"/>
    </source>
</evidence>
<keyword evidence="5 7" id="KW-0067">ATP-binding</keyword>
<accession>A0A1M7FT55</accession>
<comment type="similarity">
    <text evidence="7">Belongs to the class-I aminoacyl-tRNA synthetase family. GluQ subfamily.</text>
</comment>
<feature type="binding site" evidence="7">
    <location>
        <position position="175"/>
    </location>
    <ligand>
        <name>Zn(2+)</name>
        <dbReference type="ChEBI" id="CHEBI:29105"/>
    </ligand>
</feature>
<keyword evidence="3 7" id="KW-0547">Nucleotide-binding</keyword>
<protein>
    <recommendedName>
        <fullName evidence="7">Glutamyl-Q tRNA(Asp) synthetase</fullName>
        <shortName evidence="7">Glu-Q-RSs</shortName>
        <ecNumber evidence="7">6.1.1.-</ecNumber>
    </recommendedName>
</protein>
<dbReference type="SUPFAM" id="SSF52374">
    <property type="entry name" value="Nucleotidylyl transferase"/>
    <property type="match status" value="1"/>
</dbReference>
<evidence type="ECO:0000256" key="8">
    <source>
        <dbReference type="RuleBase" id="RU363037"/>
    </source>
</evidence>
<feature type="binding site" evidence="7">
    <location>
        <position position="160"/>
    </location>
    <ligand>
        <name>Zn(2+)</name>
        <dbReference type="ChEBI" id="CHEBI:29105"/>
    </ligand>
</feature>
<feature type="binding site" evidence="7">
    <location>
        <begin position="66"/>
        <end position="70"/>
    </location>
    <ligand>
        <name>L-glutamate</name>
        <dbReference type="ChEBI" id="CHEBI:29985"/>
    </ligand>
</feature>
<dbReference type="Pfam" id="PF00749">
    <property type="entry name" value="tRNA-synt_1c"/>
    <property type="match status" value="2"/>
</dbReference>
<dbReference type="STRING" id="44933.SAMN05660971_02064"/>
<dbReference type="GO" id="GO:0006400">
    <property type="term" value="P:tRNA modification"/>
    <property type="evidence" value="ECO:0007669"/>
    <property type="project" value="InterPro"/>
</dbReference>
<dbReference type="Proteomes" id="UP000184123">
    <property type="component" value="Unassembled WGS sequence"/>
</dbReference>
<feature type="binding site" evidence="7">
    <location>
        <position position="289"/>
    </location>
    <ligand>
        <name>ATP</name>
        <dbReference type="ChEBI" id="CHEBI:30616"/>
    </ligand>
</feature>
<organism evidence="10 11">
    <name type="scientific">Halomonas cupida</name>
    <dbReference type="NCBI Taxonomy" id="44933"/>
    <lineage>
        <taxon>Bacteria</taxon>
        <taxon>Pseudomonadati</taxon>
        <taxon>Pseudomonadota</taxon>
        <taxon>Gammaproteobacteria</taxon>
        <taxon>Oceanospirillales</taxon>
        <taxon>Halomonadaceae</taxon>
        <taxon>Halomonas</taxon>
    </lineage>
</organism>
<evidence type="ECO:0000313" key="10">
    <source>
        <dbReference type="EMBL" id="SHM07312.1"/>
    </source>
</evidence>
<dbReference type="InterPro" id="IPR049940">
    <property type="entry name" value="GluQ/Sye"/>
</dbReference>
<dbReference type="GO" id="GO:0005829">
    <property type="term" value="C:cytosol"/>
    <property type="evidence" value="ECO:0007669"/>
    <property type="project" value="TreeGrafter"/>
</dbReference>
<evidence type="ECO:0000256" key="1">
    <source>
        <dbReference type="ARBA" id="ARBA00022598"/>
    </source>
</evidence>
<dbReference type="EMBL" id="FRCA01000005">
    <property type="protein sequence ID" value="SHM07312.1"/>
    <property type="molecule type" value="Genomic_DNA"/>
</dbReference>
<dbReference type="InterPro" id="IPR020058">
    <property type="entry name" value="Glu/Gln-tRNA-synth_Ib_cat-dom"/>
</dbReference>
<evidence type="ECO:0000256" key="4">
    <source>
        <dbReference type="ARBA" id="ARBA00022833"/>
    </source>
</evidence>
<evidence type="ECO:0000256" key="7">
    <source>
        <dbReference type="HAMAP-Rule" id="MF_01428"/>
    </source>
</evidence>
<dbReference type="GO" id="GO:0006424">
    <property type="term" value="P:glutamyl-tRNA aminoacylation"/>
    <property type="evidence" value="ECO:0007669"/>
    <property type="project" value="InterPro"/>
</dbReference>
<feature type="binding site" evidence="7">
    <location>
        <position position="230"/>
    </location>
    <ligand>
        <name>L-glutamate</name>
        <dbReference type="ChEBI" id="CHEBI:29985"/>
    </ligand>
</feature>
<reference evidence="10 11" key="1">
    <citation type="submission" date="2016-11" db="EMBL/GenBank/DDBJ databases">
        <authorList>
            <person name="Jaros S."/>
            <person name="Januszkiewicz K."/>
            <person name="Wedrychowicz H."/>
        </authorList>
    </citation>
    <scope>NUCLEOTIDE SEQUENCE [LARGE SCALE GENOMIC DNA]</scope>
    <source>
        <strain evidence="10 11">DSM 4740</strain>
    </source>
</reference>
<dbReference type="Gene3D" id="3.40.50.620">
    <property type="entry name" value="HUPs"/>
    <property type="match status" value="1"/>
</dbReference>
<name>A0A1M7FT55_9GAMM</name>
<dbReference type="PANTHER" id="PTHR43311">
    <property type="entry name" value="GLUTAMATE--TRNA LIGASE"/>
    <property type="match status" value="1"/>
</dbReference>
<gene>
    <name evidence="7" type="primary">gluQ</name>
    <name evidence="10" type="ORF">SAMN05660971_02064</name>
</gene>
<evidence type="ECO:0000259" key="9">
    <source>
        <dbReference type="Pfam" id="PF00749"/>
    </source>
</evidence>
<dbReference type="GO" id="GO:0004818">
    <property type="term" value="F:glutamate-tRNA ligase activity"/>
    <property type="evidence" value="ECO:0007669"/>
    <property type="project" value="TreeGrafter"/>
</dbReference>
<dbReference type="EC" id="6.1.1.-" evidence="7"/>
<evidence type="ECO:0000256" key="6">
    <source>
        <dbReference type="ARBA" id="ARBA00023146"/>
    </source>
</evidence>
<keyword evidence="1 7" id="KW-0436">Ligase</keyword>
<feature type="binding site" evidence="7">
    <location>
        <position position="102"/>
    </location>
    <ligand>
        <name>L-glutamate</name>
        <dbReference type="ChEBI" id="CHEBI:29985"/>
    </ligand>
</feature>
<feature type="domain" description="Glutamyl/glutaminyl-tRNA synthetase class Ib catalytic" evidence="9">
    <location>
        <begin position="184"/>
        <end position="318"/>
    </location>
</feature>
<dbReference type="GO" id="GO:0005524">
    <property type="term" value="F:ATP binding"/>
    <property type="evidence" value="ECO:0007669"/>
    <property type="project" value="UniProtKB-KW"/>
</dbReference>
<comment type="function">
    <text evidence="7">Catalyzes the tRNA-independent activation of glutamate in presence of ATP and the subsequent transfer of glutamate onto a tRNA(Asp). Glutamate is transferred on the 2-amino-5-(4,5-dihydroxy-2-cyclopenten-1-yl) moiety of the queuosine in the wobble position of the QUC anticodon.</text>
</comment>
<dbReference type="InterPro" id="IPR000924">
    <property type="entry name" value="Glu/Gln-tRNA-synth"/>
</dbReference>
<feature type="domain" description="Glutamyl/glutaminyl-tRNA synthetase class Ib catalytic" evidence="9">
    <location>
        <begin position="65"/>
        <end position="162"/>
    </location>
</feature>
<dbReference type="GO" id="GO:0008270">
    <property type="term" value="F:zinc ion binding"/>
    <property type="evidence" value="ECO:0007669"/>
    <property type="project" value="UniProtKB-UniRule"/>
</dbReference>
<proteinExistence type="inferred from homology"/>
<sequence length="362" mass="39665">MCHPVPAGHLIQLPGAFRCSYRLADHERNAALAMPDDSRGTCCNGVRAEIMLTCETQYEMPVPHGRFAPTPSGPLHAGSLLAALASYLDARSKGGRWTLRIEDIDPPRCPPGEDATILRQLEAFGLHWDGVVSYQSRHHDAYHDALQRLIEQGLAYPCSCSRKDWAGHAIYPGWCRNGVRRPNAPVAWRLRSDLGVRPVTWQDRAQGSQRLDPAVLGDVVLKRKDALWAYQLAVVVDDAAQGVTDVVRGADLLDNTPWQIQLQQALDYAVPSYLHLPLVIGSDGQKLSKQNLARPLPTSPDSIRTMLHATLQALGQSPAAELATAEVDLQLNEAVHHWDAADVSIAPLTPAQLGAMDHTEQL</sequence>
<dbReference type="NCBIfam" id="TIGR03838">
    <property type="entry name" value="queuosine_YadB"/>
    <property type="match status" value="1"/>
</dbReference>
<keyword evidence="6 7" id="KW-0030">Aminoacyl-tRNA synthetase</keyword>
<keyword evidence="4 7" id="KW-0862">Zinc</keyword>
<keyword evidence="2 7" id="KW-0479">Metal-binding</keyword>
<dbReference type="NCBIfam" id="NF004314">
    <property type="entry name" value="PRK05710.1-3"/>
    <property type="match status" value="1"/>
</dbReference>